<evidence type="ECO:0000313" key="2">
    <source>
        <dbReference type="Proteomes" id="UP001054902"/>
    </source>
</evidence>
<organism evidence="1 2">
    <name type="scientific">Chaetoceros tenuissimus</name>
    <dbReference type="NCBI Taxonomy" id="426638"/>
    <lineage>
        <taxon>Eukaryota</taxon>
        <taxon>Sar</taxon>
        <taxon>Stramenopiles</taxon>
        <taxon>Ochrophyta</taxon>
        <taxon>Bacillariophyta</taxon>
        <taxon>Coscinodiscophyceae</taxon>
        <taxon>Chaetocerotophycidae</taxon>
        <taxon>Chaetocerotales</taxon>
        <taxon>Chaetocerotaceae</taxon>
        <taxon>Chaetoceros</taxon>
    </lineage>
</organism>
<name>A0AAD3CZ59_9STRA</name>
<dbReference type="EMBL" id="BLLK01000047">
    <property type="protein sequence ID" value="GFH54821.1"/>
    <property type="molecule type" value="Genomic_DNA"/>
</dbReference>
<gene>
    <name evidence="1" type="ORF">CTEN210_11297</name>
</gene>
<sequence>MLLLKPSLRIFATKAPGKQKKLFRLALILSIGFAYIAFQEEAASWVLQRGRSLAARKLKCNKISDMMRDSNLSEEKKQVVRDLLGRYLVTMEDPCITDYPLFAPDEVAYDSTSSVANMEPTFDISEEEVPVPPEANQFTGEYIIEPPNTVAQPLVEESQTEVLDTFVPEVYTPDDAYIMKDESDAGTIAYTVAITGCEEFYQDPNTETTPSTGTELYETTAVIKAQVCENTEIANARHLLRKEAMNGMSESEKILKGVRKLQDTAGALDYTMHALVHPMATNCPIESTTEYYDRTKLLQSQNYRVELLGQPIIDTELYETNPYIAENIALDVGIRDSMKLHIFNLVDHPIAVLLGFDTIFQQSIEEELDALLASPQLKGYYIRSPKDKSSGQAGVDTNFLAVKPSAEEFSKIVNSYINTPYYPETGWNGEGHNNFEGGMGINGFLSYYFSKHPEEYVELDRCIFANNLDNECIERVPDFSVVKSSKDYKRVCGDPMKCPYDVPSWTEQKKNICHKLHRKYYEYRYKFEDKFYSKQNKQERIGLFKEDVFLGYCRNPGEAGHLALSGNVIEKPEWQTICPPEPCPEGSMMKPDCTCTAPEDPCDACPSGTYCQTSPTLLCIDCNCGFCDGSSIECCEFNDVNNCRSGPGDQQECIMQNNMFPAFEGSGNVCGGVEISRTAVPNGCGCKPNSHSPCTYNPDWGTTEDKCFLCTAVDLALGVCDTCKECIAGCNNASCMNTAQTADEFMSCLKKVKDPECRANCHFQCMKH</sequence>
<proteinExistence type="predicted"/>
<dbReference type="Proteomes" id="UP001054902">
    <property type="component" value="Unassembled WGS sequence"/>
</dbReference>
<evidence type="ECO:0000313" key="1">
    <source>
        <dbReference type="EMBL" id="GFH54821.1"/>
    </source>
</evidence>
<comment type="caution">
    <text evidence="1">The sequence shown here is derived from an EMBL/GenBank/DDBJ whole genome shotgun (WGS) entry which is preliminary data.</text>
</comment>
<dbReference type="AlphaFoldDB" id="A0AAD3CZ59"/>
<protein>
    <submittedName>
        <fullName evidence="1">Uncharacterized protein</fullName>
    </submittedName>
</protein>
<reference evidence="1 2" key="1">
    <citation type="journal article" date="2021" name="Sci. Rep.">
        <title>The genome of the diatom Chaetoceros tenuissimus carries an ancient integrated fragment of an extant virus.</title>
        <authorList>
            <person name="Hongo Y."/>
            <person name="Kimura K."/>
            <person name="Takaki Y."/>
            <person name="Yoshida Y."/>
            <person name="Baba S."/>
            <person name="Kobayashi G."/>
            <person name="Nagasaki K."/>
            <person name="Hano T."/>
            <person name="Tomaru Y."/>
        </authorList>
    </citation>
    <scope>NUCLEOTIDE SEQUENCE [LARGE SCALE GENOMIC DNA]</scope>
    <source>
        <strain evidence="1 2">NIES-3715</strain>
    </source>
</reference>
<accession>A0AAD3CZ59</accession>
<keyword evidence="2" id="KW-1185">Reference proteome</keyword>